<evidence type="ECO:0000256" key="1">
    <source>
        <dbReference type="SAM" id="MobiDB-lite"/>
    </source>
</evidence>
<proteinExistence type="predicted"/>
<dbReference type="Proteomes" id="UP000183015">
    <property type="component" value="Unassembled WGS sequence"/>
</dbReference>
<dbReference type="EMBL" id="FOAZ01000048">
    <property type="protein sequence ID" value="SEM72519.1"/>
    <property type="molecule type" value="Genomic_DNA"/>
</dbReference>
<organism evidence="2 3">
    <name type="scientific">Streptacidiphilus jiangxiensis</name>
    <dbReference type="NCBI Taxonomy" id="235985"/>
    <lineage>
        <taxon>Bacteria</taxon>
        <taxon>Bacillati</taxon>
        <taxon>Actinomycetota</taxon>
        <taxon>Actinomycetes</taxon>
        <taxon>Kitasatosporales</taxon>
        <taxon>Streptomycetaceae</taxon>
        <taxon>Streptacidiphilus</taxon>
    </lineage>
</organism>
<feature type="region of interest" description="Disordered" evidence="1">
    <location>
        <begin position="1"/>
        <end position="20"/>
    </location>
</feature>
<evidence type="ECO:0000313" key="2">
    <source>
        <dbReference type="EMBL" id="SEM72519.1"/>
    </source>
</evidence>
<gene>
    <name evidence="2" type="ORF">SAMN05414137_14815</name>
</gene>
<reference evidence="3" key="1">
    <citation type="submission" date="2016-10" db="EMBL/GenBank/DDBJ databases">
        <authorList>
            <person name="Varghese N."/>
        </authorList>
    </citation>
    <scope>NUCLEOTIDE SEQUENCE [LARGE SCALE GENOMIC DNA]</scope>
    <source>
        <strain evidence="3">DSM 45096 / BCRC 16803 / CGMCC 4.1857 / CIP 109030 / JCM 12277 / KCTC 19219 / NBRC 100920 / 33214</strain>
    </source>
</reference>
<keyword evidence="3" id="KW-1185">Reference proteome</keyword>
<dbReference type="OrthoDB" id="9999750at2"/>
<evidence type="ECO:0008006" key="4">
    <source>
        <dbReference type="Google" id="ProtNLM"/>
    </source>
</evidence>
<feature type="compositionally biased region" description="Acidic residues" evidence="1">
    <location>
        <begin position="93"/>
        <end position="102"/>
    </location>
</feature>
<dbReference type="STRING" id="235985.SAMN05414137_14815"/>
<feature type="region of interest" description="Disordered" evidence="1">
    <location>
        <begin position="83"/>
        <end position="102"/>
    </location>
</feature>
<sequence>MPRNPVINRNNADPLTPRKIAVTDDGMAKLKDTAARLHVSMGSVVDAMVREAAEMPPEHLANVLLKHELLTPAEFRAVMRVLGTKEKDTPTPDGDEGGAEGQ</sequence>
<dbReference type="RefSeq" id="WP_042449410.1">
    <property type="nucleotide sequence ID" value="NZ_BBPN01000016.1"/>
</dbReference>
<name>A0A1H8ARS9_STRJI</name>
<evidence type="ECO:0000313" key="3">
    <source>
        <dbReference type="Proteomes" id="UP000183015"/>
    </source>
</evidence>
<protein>
    <recommendedName>
        <fullName evidence="4">Ribbon-helix-helix protein, copG family</fullName>
    </recommendedName>
</protein>
<accession>A0A1H8ARS9</accession>
<dbReference type="AlphaFoldDB" id="A0A1H8ARS9"/>